<name>A0ACA9NN80_9GLOM</name>
<protein>
    <submittedName>
        <fullName evidence="1">6972_t:CDS:1</fullName>
    </submittedName>
</protein>
<gene>
    <name evidence="1" type="ORF">RPERSI_LOCUS8528</name>
</gene>
<sequence length="73" mass="8095">MVPKNPKNLMNLIKTDDESKLAELIGCLSTDDSLTTYEYIHAEDDEVKGGRSKDSKKIVQMGSVKCCKKSQTS</sequence>
<keyword evidence="2" id="KW-1185">Reference proteome</keyword>
<dbReference type="EMBL" id="CAJVQC010015458">
    <property type="protein sequence ID" value="CAG8667357.1"/>
    <property type="molecule type" value="Genomic_DNA"/>
</dbReference>
<comment type="caution">
    <text evidence="1">The sequence shown here is derived from an EMBL/GenBank/DDBJ whole genome shotgun (WGS) entry which is preliminary data.</text>
</comment>
<accession>A0ACA9NN80</accession>
<evidence type="ECO:0000313" key="1">
    <source>
        <dbReference type="EMBL" id="CAG8667357.1"/>
    </source>
</evidence>
<proteinExistence type="predicted"/>
<evidence type="ECO:0000313" key="2">
    <source>
        <dbReference type="Proteomes" id="UP000789920"/>
    </source>
</evidence>
<dbReference type="Proteomes" id="UP000789920">
    <property type="component" value="Unassembled WGS sequence"/>
</dbReference>
<organism evidence="1 2">
    <name type="scientific">Racocetra persica</name>
    <dbReference type="NCBI Taxonomy" id="160502"/>
    <lineage>
        <taxon>Eukaryota</taxon>
        <taxon>Fungi</taxon>
        <taxon>Fungi incertae sedis</taxon>
        <taxon>Mucoromycota</taxon>
        <taxon>Glomeromycotina</taxon>
        <taxon>Glomeromycetes</taxon>
        <taxon>Diversisporales</taxon>
        <taxon>Gigasporaceae</taxon>
        <taxon>Racocetra</taxon>
    </lineage>
</organism>
<reference evidence="1" key="1">
    <citation type="submission" date="2021-06" db="EMBL/GenBank/DDBJ databases">
        <authorList>
            <person name="Kallberg Y."/>
            <person name="Tangrot J."/>
            <person name="Rosling A."/>
        </authorList>
    </citation>
    <scope>NUCLEOTIDE SEQUENCE</scope>
    <source>
        <strain evidence="1">MA461A</strain>
    </source>
</reference>